<name>A0A0M3KB38_ANISI</name>
<feature type="region of interest" description="Disordered" evidence="1">
    <location>
        <begin position="1"/>
        <end position="20"/>
    </location>
</feature>
<organism evidence="4">
    <name type="scientific">Anisakis simplex</name>
    <name type="common">Herring worm</name>
    <dbReference type="NCBI Taxonomy" id="6269"/>
    <lineage>
        <taxon>Eukaryota</taxon>
        <taxon>Metazoa</taxon>
        <taxon>Ecdysozoa</taxon>
        <taxon>Nematoda</taxon>
        <taxon>Chromadorea</taxon>
        <taxon>Rhabditida</taxon>
        <taxon>Spirurina</taxon>
        <taxon>Ascaridomorpha</taxon>
        <taxon>Ascaridoidea</taxon>
        <taxon>Anisakidae</taxon>
        <taxon>Anisakis</taxon>
        <taxon>Anisakis simplex complex</taxon>
    </lineage>
</organism>
<dbReference type="WBParaSite" id="ASIM_0001818401-mRNA-1">
    <property type="protein sequence ID" value="ASIM_0001818401-mRNA-1"/>
    <property type="gene ID" value="ASIM_0001818401"/>
</dbReference>
<proteinExistence type="predicted"/>
<protein>
    <submittedName>
        <fullName evidence="4">Oxidoreductase</fullName>
    </submittedName>
</protein>
<gene>
    <name evidence="2" type="ORF">ASIM_LOCUS17586</name>
</gene>
<evidence type="ECO:0000313" key="2">
    <source>
        <dbReference type="EMBL" id="VDK60749.1"/>
    </source>
</evidence>
<evidence type="ECO:0000256" key="1">
    <source>
        <dbReference type="SAM" id="MobiDB-lite"/>
    </source>
</evidence>
<evidence type="ECO:0000313" key="4">
    <source>
        <dbReference type="WBParaSite" id="ASIM_0001818401-mRNA-1"/>
    </source>
</evidence>
<dbReference type="Proteomes" id="UP000267096">
    <property type="component" value="Unassembled WGS sequence"/>
</dbReference>
<reference evidence="2 3" key="2">
    <citation type="submission" date="2018-11" db="EMBL/GenBank/DDBJ databases">
        <authorList>
            <consortium name="Pathogen Informatics"/>
        </authorList>
    </citation>
    <scope>NUCLEOTIDE SEQUENCE [LARGE SCALE GENOMIC DNA]</scope>
</reference>
<feature type="compositionally biased region" description="Basic and acidic residues" evidence="1">
    <location>
        <begin position="9"/>
        <end position="18"/>
    </location>
</feature>
<dbReference type="EMBL" id="UYRR01034302">
    <property type="protein sequence ID" value="VDK60749.1"/>
    <property type="molecule type" value="Genomic_DNA"/>
</dbReference>
<accession>A0A0M3KB38</accession>
<dbReference type="AlphaFoldDB" id="A0A0M3KB38"/>
<reference evidence="4" key="1">
    <citation type="submission" date="2017-02" db="UniProtKB">
        <authorList>
            <consortium name="WormBaseParasite"/>
        </authorList>
    </citation>
    <scope>IDENTIFICATION</scope>
</reference>
<keyword evidence="3" id="KW-1185">Reference proteome</keyword>
<evidence type="ECO:0000313" key="3">
    <source>
        <dbReference type="Proteomes" id="UP000267096"/>
    </source>
</evidence>
<sequence>MMASSAEEDDHHADDPQKTDLWQQTLQTVRMVDSVYDMRELHRACRLPALSRSGFRYQKYYPGGFQFMLPY</sequence>